<keyword evidence="1" id="KW-1133">Transmembrane helix</keyword>
<feature type="domain" description="DUF4236" evidence="2">
    <location>
        <begin position="3"/>
        <end position="56"/>
    </location>
</feature>
<feature type="transmembrane region" description="Helical" evidence="1">
    <location>
        <begin position="128"/>
        <end position="147"/>
    </location>
</feature>
<organism evidence="3 4">
    <name type="scientific">Bradyrhizobium macuxiense</name>
    <dbReference type="NCBI Taxonomy" id="1755647"/>
    <lineage>
        <taxon>Bacteria</taxon>
        <taxon>Pseudomonadati</taxon>
        <taxon>Pseudomonadota</taxon>
        <taxon>Alphaproteobacteria</taxon>
        <taxon>Hyphomicrobiales</taxon>
        <taxon>Nitrobacteraceae</taxon>
        <taxon>Bradyrhizobium</taxon>
    </lineage>
</organism>
<sequence>MGFRFRQSFKIIPGVRLNLSGSGASVSLGPRGAHFTIGPHGTRTTVGLPGSGISWTAYQAYSSGKRSSLPNRGLPNASDPVTNEDTSLVPSATVITSSPIEQLVASSTLDIAEALNASRSRWQLYKTFLGALVALFAIGAFSIVSSTPAASPVAVFLVAAGAVIILGAIAVHGLLSNTISLDYDLSGDAAERFEALGQAFGALSACSRIWRIPLERHEADWKRNAGTSKAVQRTLISLGRANPSLVKCNVEFLQLPLGNKTLYFTPDAILVVAGVRVAAFRYNDVELVSRAVRFVEDDAAPSDALVVAETWRFVNRNGGPDRRFNNNRKLPVCLFGEFDLKSASGLNERILCSRADVSEGFASAIVAMRADNPAASVTPDNSYTPPLTFAPMQDRSATTAEVGEAYSHETEAARALAMNQEKLWEFLLVDELLRSKLQPLEIECDKLADIVPRKLFTGREFFRWVGSECSELSSAMVGIKACIDKDLMNALGEPGMPGNAMAILSVVNLLFHNCRRFLEFETNLCAAEVPLAFYELKSSFRGITASVVRVIDDLHLQWSRNTEALKNGAQKFELKITFDTLPQLSPALAEFERIKRRPELY</sequence>
<evidence type="ECO:0000256" key="1">
    <source>
        <dbReference type="SAM" id="Phobius"/>
    </source>
</evidence>
<protein>
    <submittedName>
        <fullName evidence="3">Uncharacterized protein DUF4236</fullName>
    </submittedName>
</protein>
<reference evidence="3 4" key="1">
    <citation type="submission" date="2019-06" db="EMBL/GenBank/DDBJ databases">
        <title>Genomic Encyclopedia of Type Strains, Phase IV (KMG-V): Genome sequencing to study the core and pangenomes of soil and plant-associated prokaryotes.</title>
        <authorList>
            <person name="Whitman W."/>
        </authorList>
    </citation>
    <scope>NUCLEOTIDE SEQUENCE [LARGE SCALE GENOMIC DNA]</scope>
    <source>
        <strain evidence="3 4">BR 10355</strain>
    </source>
</reference>
<dbReference type="AlphaFoldDB" id="A0A560MBR7"/>
<dbReference type="Pfam" id="PF14020">
    <property type="entry name" value="DUF4236"/>
    <property type="match status" value="1"/>
</dbReference>
<gene>
    <name evidence="3" type="ORF">FBZ93_10356</name>
</gene>
<dbReference type="InterPro" id="IPR025330">
    <property type="entry name" value="DUF4236"/>
</dbReference>
<keyword evidence="1" id="KW-0472">Membrane</keyword>
<evidence type="ECO:0000259" key="2">
    <source>
        <dbReference type="Pfam" id="PF14020"/>
    </source>
</evidence>
<name>A0A560MBR7_9BRAD</name>
<evidence type="ECO:0000313" key="4">
    <source>
        <dbReference type="Proteomes" id="UP000321304"/>
    </source>
</evidence>
<dbReference type="Proteomes" id="UP000321304">
    <property type="component" value="Unassembled WGS sequence"/>
</dbReference>
<dbReference type="EMBL" id="VITY01000003">
    <property type="protein sequence ID" value="TWC05046.1"/>
    <property type="molecule type" value="Genomic_DNA"/>
</dbReference>
<dbReference type="OrthoDB" id="9806903at2"/>
<feature type="transmembrane region" description="Helical" evidence="1">
    <location>
        <begin position="153"/>
        <end position="175"/>
    </location>
</feature>
<keyword evidence="1" id="KW-0812">Transmembrane</keyword>
<comment type="caution">
    <text evidence="3">The sequence shown here is derived from an EMBL/GenBank/DDBJ whole genome shotgun (WGS) entry which is preliminary data.</text>
</comment>
<keyword evidence="4" id="KW-1185">Reference proteome</keyword>
<evidence type="ECO:0000313" key="3">
    <source>
        <dbReference type="EMBL" id="TWC05046.1"/>
    </source>
</evidence>
<proteinExistence type="predicted"/>
<accession>A0A560MBR7</accession>